<dbReference type="InterPro" id="IPR035068">
    <property type="entry name" value="TldD/PmbA_N"/>
</dbReference>
<dbReference type="InterPro" id="IPR047657">
    <property type="entry name" value="PmbA"/>
</dbReference>
<dbReference type="Gene3D" id="3.30.2290.10">
    <property type="entry name" value="PmbA/TldD superfamily"/>
    <property type="match status" value="1"/>
</dbReference>
<proteinExistence type="inferred from homology"/>
<evidence type="ECO:0000256" key="2">
    <source>
        <dbReference type="SAM" id="MobiDB-lite"/>
    </source>
</evidence>
<feature type="region of interest" description="Disordered" evidence="2">
    <location>
        <begin position="330"/>
        <end position="350"/>
    </location>
</feature>
<dbReference type="Pfam" id="PF01523">
    <property type="entry name" value="PmbA_TldD_1st"/>
    <property type="match status" value="1"/>
</dbReference>
<dbReference type="Pfam" id="PF19290">
    <property type="entry name" value="PmbA_TldD_2nd"/>
    <property type="match status" value="1"/>
</dbReference>
<comment type="similarity">
    <text evidence="1">Belongs to the peptidase U62 family.</text>
</comment>
<evidence type="ECO:0000256" key="1">
    <source>
        <dbReference type="ARBA" id="ARBA00005836"/>
    </source>
</evidence>
<dbReference type="AlphaFoldDB" id="A0A3S2W9Z7"/>
<dbReference type="Pfam" id="PF19289">
    <property type="entry name" value="PmbA_TldD_3rd"/>
    <property type="match status" value="1"/>
</dbReference>
<dbReference type="InterPro" id="IPR045569">
    <property type="entry name" value="Metalloprtase-TldD/E_C"/>
</dbReference>
<accession>A0A3S2W9Z7</accession>
<dbReference type="InterPro" id="IPR045570">
    <property type="entry name" value="Metalloprtase-TldD/E_cen_dom"/>
</dbReference>
<keyword evidence="7" id="KW-1185">Reference proteome</keyword>
<dbReference type="InterPro" id="IPR002510">
    <property type="entry name" value="Metalloprtase-TldD/E_N"/>
</dbReference>
<dbReference type="GO" id="GO:0005829">
    <property type="term" value="C:cytosol"/>
    <property type="evidence" value="ECO:0007669"/>
    <property type="project" value="TreeGrafter"/>
</dbReference>
<dbReference type="GO" id="GO:0006508">
    <property type="term" value="P:proteolysis"/>
    <property type="evidence" value="ECO:0007669"/>
    <property type="project" value="InterPro"/>
</dbReference>
<evidence type="ECO:0000259" key="5">
    <source>
        <dbReference type="Pfam" id="PF19290"/>
    </source>
</evidence>
<feature type="domain" description="Metalloprotease TldD/E C-terminal" evidence="4">
    <location>
        <begin position="231"/>
        <end position="446"/>
    </location>
</feature>
<evidence type="ECO:0000313" key="6">
    <source>
        <dbReference type="EMBL" id="RVU36833.1"/>
    </source>
</evidence>
<dbReference type="InterPro" id="IPR036059">
    <property type="entry name" value="TldD/PmbA_sf"/>
</dbReference>
<gene>
    <name evidence="6" type="ORF">EOI86_16860</name>
</gene>
<dbReference type="SUPFAM" id="SSF111283">
    <property type="entry name" value="Putative modulator of DNA gyrase, PmbA/TldD"/>
    <property type="match status" value="1"/>
</dbReference>
<sequence length="447" mass="47223">MSLADPRNLLSDLIAKATKAGADQADAVAAAGTSVSHSQRLGKVESLERSESHDLGLRVIIGKKQAVVSSNDWAPDALEELVDRAIAMARAVPDDAYCGLADQDQLTDRTDLNLDLFDPSEPSAEDLIERARAAEDAALAVEGVSNSDGASAEWSQWDIYLAASNGFVGGYKGSRHGIGVSVLAGEGTGMETDYDYSSTVHGSDLRAPEDIGRSAGERAIAKLNPRKGATKSLPVVFDPRMSPSLVRHLTSAINGAAIARGTSFLKDKMDQQVMNSALTIMDDPHRVRGLASKPFDAEGLPNAPMALVKDGVLQTWILDLHTARQLNLQSTGRAARGTSAPPSPSTTNVHLEAGTVSPKELMSDIASGLYVTSLMGMGINGVTGDYSRGASGFWIENGEIAFPVNEMTIAGNLKDMFMNMSVADDLDFLHATNAPTVRIDGMTIAGQ</sequence>
<name>A0A3S2W9Z7_9PROT</name>
<dbReference type="Proteomes" id="UP000287447">
    <property type="component" value="Unassembled WGS sequence"/>
</dbReference>
<dbReference type="PANTHER" id="PTHR43421">
    <property type="entry name" value="METALLOPROTEASE PMBA"/>
    <property type="match status" value="1"/>
</dbReference>
<organism evidence="6 7">
    <name type="scientific">Hwanghaeella grinnelliae</name>
    <dbReference type="NCBI Taxonomy" id="2500179"/>
    <lineage>
        <taxon>Bacteria</taxon>
        <taxon>Pseudomonadati</taxon>
        <taxon>Pseudomonadota</taxon>
        <taxon>Alphaproteobacteria</taxon>
        <taxon>Rhodospirillales</taxon>
        <taxon>Rhodospirillaceae</taxon>
        <taxon>Hwanghaeella</taxon>
    </lineage>
</organism>
<feature type="domain" description="Metalloprotease TldD/E N-terminal" evidence="3">
    <location>
        <begin position="25"/>
        <end position="89"/>
    </location>
</feature>
<reference evidence="7" key="1">
    <citation type="submission" date="2019-01" db="EMBL/GenBank/DDBJ databases">
        <title>Gri0909 isolated from a small marine red alga.</title>
        <authorList>
            <person name="Kim J."/>
            <person name="Jeong S.E."/>
            <person name="Jeon C.O."/>
        </authorList>
    </citation>
    <scope>NUCLEOTIDE SEQUENCE [LARGE SCALE GENOMIC DNA]</scope>
    <source>
        <strain evidence="7">Gri0909</strain>
    </source>
</reference>
<dbReference type="GO" id="GO:0008237">
    <property type="term" value="F:metallopeptidase activity"/>
    <property type="evidence" value="ECO:0007669"/>
    <property type="project" value="InterPro"/>
</dbReference>
<evidence type="ECO:0000313" key="7">
    <source>
        <dbReference type="Proteomes" id="UP000287447"/>
    </source>
</evidence>
<dbReference type="EMBL" id="SADE01000002">
    <property type="protein sequence ID" value="RVU36833.1"/>
    <property type="molecule type" value="Genomic_DNA"/>
</dbReference>
<dbReference type="OrthoDB" id="9803618at2"/>
<evidence type="ECO:0000259" key="4">
    <source>
        <dbReference type="Pfam" id="PF19289"/>
    </source>
</evidence>
<dbReference type="RefSeq" id="WP_127766309.1">
    <property type="nucleotide sequence ID" value="NZ_SADE01000002.1"/>
</dbReference>
<dbReference type="PANTHER" id="PTHR43421:SF1">
    <property type="entry name" value="METALLOPROTEASE PMBA"/>
    <property type="match status" value="1"/>
</dbReference>
<comment type="caution">
    <text evidence="6">The sequence shown here is derived from an EMBL/GenBank/DDBJ whole genome shotgun (WGS) entry which is preliminary data.</text>
</comment>
<feature type="domain" description="Metalloprotease TldD/E central" evidence="5">
    <location>
        <begin position="118"/>
        <end position="223"/>
    </location>
</feature>
<evidence type="ECO:0000259" key="3">
    <source>
        <dbReference type="Pfam" id="PF01523"/>
    </source>
</evidence>
<protein>
    <submittedName>
        <fullName evidence="6">TldD/PmbA family protein</fullName>
    </submittedName>
</protein>